<reference evidence="1" key="1">
    <citation type="journal article" date="2014" name="Front. Microbiol.">
        <title>High frequency of phylogenetically diverse reductive dehalogenase-homologous genes in deep subseafloor sedimentary metagenomes.</title>
        <authorList>
            <person name="Kawai M."/>
            <person name="Futagami T."/>
            <person name="Toyoda A."/>
            <person name="Takaki Y."/>
            <person name="Nishi S."/>
            <person name="Hori S."/>
            <person name="Arai W."/>
            <person name="Tsubouchi T."/>
            <person name="Morono Y."/>
            <person name="Uchiyama I."/>
            <person name="Ito T."/>
            <person name="Fujiyama A."/>
            <person name="Inagaki F."/>
            <person name="Takami H."/>
        </authorList>
    </citation>
    <scope>NUCLEOTIDE SEQUENCE</scope>
    <source>
        <strain evidence="1">Expedition CK06-06</strain>
    </source>
</reference>
<dbReference type="AlphaFoldDB" id="X1SA81"/>
<protein>
    <submittedName>
        <fullName evidence="1">Uncharacterized protein</fullName>
    </submittedName>
</protein>
<comment type="caution">
    <text evidence="1">The sequence shown here is derived from an EMBL/GenBank/DDBJ whole genome shotgun (WGS) entry which is preliminary data.</text>
</comment>
<evidence type="ECO:0000313" key="1">
    <source>
        <dbReference type="EMBL" id="GAI64684.1"/>
    </source>
</evidence>
<name>X1SA81_9ZZZZ</name>
<accession>X1SA81</accession>
<feature type="non-terminal residue" evidence="1">
    <location>
        <position position="111"/>
    </location>
</feature>
<proteinExistence type="predicted"/>
<gene>
    <name evidence="1" type="ORF">S12H4_02002</name>
</gene>
<organism evidence="1">
    <name type="scientific">marine sediment metagenome</name>
    <dbReference type="NCBI Taxonomy" id="412755"/>
    <lineage>
        <taxon>unclassified sequences</taxon>
        <taxon>metagenomes</taxon>
        <taxon>ecological metagenomes</taxon>
    </lineage>
</organism>
<sequence length="111" mass="12321">MNVLERILLLKKILKEAVKLATWQENIFTDLNTHKADASAHHTPYTDAEAQATVKANVEVGDLKTPTKALAMNSQNITDVASLTAIELHGTTYWGDVHFEDVECPLCRGKF</sequence>
<dbReference type="EMBL" id="BARW01000449">
    <property type="protein sequence ID" value="GAI64684.1"/>
    <property type="molecule type" value="Genomic_DNA"/>
</dbReference>